<accession>A0A933SA04</accession>
<name>A0A933SA04_UNCEI</name>
<protein>
    <submittedName>
        <fullName evidence="1">Helicase</fullName>
    </submittedName>
</protein>
<keyword evidence="1" id="KW-0378">Hydrolase</keyword>
<sequence>MAATRTGERLIRTLHVGGREKPELLADLASAGVRLNPLAEALFGDERFTTSRERVPVVSVAVTAAELGLPNGGTFDAIVARAAERGLQLCPLELAPHLRLALLDQPEGAIGRPVTEHRAPPGSLTVASAPLCDDEAVPKGFYLRRIEGELWLRGYQSWSGHVWSGEDTFVFVSGGLRRR</sequence>
<organism evidence="1 2">
    <name type="scientific">Eiseniibacteriota bacterium</name>
    <dbReference type="NCBI Taxonomy" id="2212470"/>
    <lineage>
        <taxon>Bacteria</taxon>
        <taxon>Candidatus Eiseniibacteriota</taxon>
    </lineage>
</organism>
<proteinExistence type="predicted"/>
<dbReference type="Proteomes" id="UP000696931">
    <property type="component" value="Unassembled WGS sequence"/>
</dbReference>
<comment type="caution">
    <text evidence="1">The sequence shown here is derived from an EMBL/GenBank/DDBJ whole genome shotgun (WGS) entry which is preliminary data.</text>
</comment>
<dbReference type="GO" id="GO:0004386">
    <property type="term" value="F:helicase activity"/>
    <property type="evidence" value="ECO:0007669"/>
    <property type="project" value="UniProtKB-KW"/>
</dbReference>
<gene>
    <name evidence="1" type="ORF">HZA61_04375</name>
</gene>
<keyword evidence="1" id="KW-0347">Helicase</keyword>
<dbReference type="AlphaFoldDB" id="A0A933SA04"/>
<keyword evidence="1" id="KW-0547">Nucleotide-binding</keyword>
<evidence type="ECO:0000313" key="2">
    <source>
        <dbReference type="Proteomes" id="UP000696931"/>
    </source>
</evidence>
<dbReference type="EMBL" id="JACRIW010000033">
    <property type="protein sequence ID" value="MBI5168706.1"/>
    <property type="molecule type" value="Genomic_DNA"/>
</dbReference>
<reference evidence="1" key="1">
    <citation type="submission" date="2020-07" db="EMBL/GenBank/DDBJ databases">
        <title>Huge and variable diversity of episymbiotic CPR bacteria and DPANN archaea in groundwater ecosystems.</title>
        <authorList>
            <person name="He C.Y."/>
            <person name="Keren R."/>
            <person name="Whittaker M."/>
            <person name="Farag I.F."/>
            <person name="Doudna J."/>
            <person name="Cate J.H.D."/>
            <person name="Banfield J.F."/>
        </authorList>
    </citation>
    <scope>NUCLEOTIDE SEQUENCE</scope>
    <source>
        <strain evidence="1">NC_groundwater_1813_Pr3_B-0.1um_71_17</strain>
    </source>
</reference>
<evidence type="ECO:0000313" key="1">
    <source>
        <dbReference type="EMBL" id="MBI5168706.1"/>
    </source>
</evidence>
<keyword evidence="1" id="KW-0067">ATP-binding</keyword>